<reference evidence="4" key="1">
    <citation type="submission" date="2021-03" db="EMBL/GenBank/DDBJ databases">
        <title>Comparative genomics and phylogenomic investigation of the class Geoglossomycetes provide insights into ecological specialization and systematics.</title>
        <authorList>
            <person name="Melie T."/>
            <person name="Pirro S."/>
            <person name="Miller A.N."/>
            <person name="Quandt A."/>
        </authorList>
    </citation>
    <scope>NUCLEOTIDE SEQUENCE</scope>
    <source>
        <strain evidence="4">GBOQ0MN5Z8</strain>
    </source>
</reference>
<accession>A0A9P8L666</accession>
<dbReference type="GO" id="GO:0005634">
    <property type="term" value="C:nucleus"/>
    <property type="evidence" value="ECO:0007669"/>
    <property type="project" value="TreeGrafter"/>
</dbReference>
<protein>
    <recommendedName>
        <fullName evidence="3">NmrA-like domain-containing protein</fullName>
    </recommendedName>
</protein>
<comment type="similarity">
    <text evidence="1">Belongs to the NmrA-type oxidoreductase family.</text>
</comment>
<dbReference type="SUPFAM" id="SSF51735">
    <property type="entry name" value="NAD(P)-binding Rossmann-fold domains"/>
    <property type="match status" value="1"/>
</dbReference>
<feature type="domain" description="NmrA-like" evidence="3">
    <location>
        <begin position="3"/>
        <end position="283"/>
    </location>
</feature>
<dbReference type="Gene3D" id="3.90.25.10">
    <property type="entry name" value="UDP-galactose 4-epimerase, domain 1"/>
    <property type="match status" value="1"/>
</dbReference>
<evidence type="ECO:0000256" key="2">
    <source>
        <dbReference type="ARBA" id="ARBA00022857"/>
    </source>
</evidence>
<dbReference type="CDD" id="cd05251">
    <property type="entry name" value="NmrA_like_SDR_a"/>
    <property type="match status" value="1"/>
</dbReference>
<dbReference type="PANTHER" id="PTHR42748">
    <property type="entry name" value="NITROGEN METABOLITE REPRESSION PROTEIN NMRA FAMILY MEMBER"/>
    <property type="match status" value="1"/>
</dbReference>
<comment type="caution">
    <text evidence="4">The sequence shown here is derived from an EMBL/GenBank/DDBJ whole genome shotgun (WGS) entry which is preliminary data.</text>
</comment>
<evidence type="ECO:0000313" key="5">
    <source>
        <dbReference type="Proteomes" id="UP000698800"/>
    </source>
</evidence>
<organism evidence="4 5">
    <name type="scientific">Glutinoglossum americanum</name>
    <dbReference type="NCBI Taxonomy" id="1670608"/>
    <lineage>
        <taxon>Eukaryota</taxon>
        <taxon>Fungi</taxon>
        <taxon>Dikarya</taxon>
        <taxon>Ascomycota</taxon>
        <taxon>Pezizomycotina</taxon>
        <taxon>Geoglossomycetes</taxon>
        <taxon>Geoglossales</taxon>
        <taxon>Geoglossaceae</taxon>
        <taxon>Glutinoglossum</taxon>
    </lineage>
</organism>
<sequence length="300" mass="32807">MARSILITGATGKQGGAVLSSLLDLPGSPFRLVAVTRSPDSDVAKSLVAKSPTLISVIGGNLDDPDAIFAAAGGHGTIWGVFSVQAGFKNEELQGKALVDSAVKHGVSHFIYSSVDRGGSLSDENPTDIPHFITKHHIEKHLKDVAPRHGMSWVILRPTAFFENVTPNFFGKIFAAAWKWQLPPSKPLQLVSCTDIGFFAAQAFANPEQWHNRSLSLAGDELTFTEASEIFKEVTGEPAGLPVTYWFLQWALVSMVKNLKTMFKFFAEMGYAADVGELRKMNPKMLDWKAWLQQSAFAKK</sequence>
<dbReference type="Proteomes" id="UP000698800">
    <property type="component" value="Unassembled WGS sequence"/>
</dbReference>
<gene>
    <name evidence="4" type="ORF">FGG08_001565</name>
</gene>
<proteinExistence type="inferred from homology"/>
<evidence type="ECO:0000259" key="3">
    <source>
        <dbReference type="Pfam" id="PF05368"/>
    </source>
</evidence>
<dbReference type="InterPro" id="IPR051164">
    <property type="entry name" value="NmrA-like_oxidored"/>
</dbReference>
<dbReference type="InterPro" id="IPR008030">
    <property type="entry name" value="NmrA-like"/>
</dbReference>
<keyword evidence="5" id="KW-1185">Reference proteome</keyword>
<dbReference type="Gene3D" id="3.40.50.720">
    <property type="entry name" value="NAD(P)-binding Rossmann-like Domain"/>
    <property type="match status" value="1"/>
</dbReference>
<dbReference type="AlphaFoldDB" id="A0A9P8L666"/>
<name>A0A9P8L666_9PEZI</name>
<keyword evidence="2" id="KW-0521">NADP</keyword>
<dbReference type="EMBL" id="JAGHQL010000021">
    <property type="protein sequence ID" value="KAH0544302.1"/>
    <property type="molecule type" value="Genomic_DNA"/>
</dbReference>
<dbReference type="OrthoDB" id="9997102at2759"/>
<dbReference type="PANTHER" id="PTHR42748:SF7">
    <property type="entry name" value="NMRA LIKE REDOX SENSOR 1-RELATED"/>
    <property type="match status" value="1"/>
</dbReference>
<evidence type="ECO:0000256" key="1">
    <source>
        <dbReference type="ARBA" id="ARBA00006328"/>
    </source>
</evidence>
<evidence type="ECO:0000313" key="4">
    <source>
        <dbReference type="EMBL" id="KAH0544302.1"/>
    </source>
</evidence>
<dbReference type="Pfam" id="PF05368">
    <property type="entry name" value="NmrA"/>
    <property type="match status" value="1"/>
</dbReference>
<dbReference type="InterPro" id="IPR036291">
    <property type="entry name" value="NAD(P)-bd_dom_sf"/>
</dbReference>